<gene>
    <name evidence="1" type="ORF">BG60_26315</name>
</gene>
<dbReference type="AlphaFoldDB" id="A0A656QAI9"/>
<reference evidence="1 2" key="1">
    <citation type="submission" date="2014-03" db="EMBL/GenBank/DDBJ databases">
        <title>Draft Genome Sequences of Four Burkholderia Strains.</title>
        <authorList>
            <person name="Liu X.Y."/>
            <person name="Li C.X."/>
            <person name="Xu J.H."/>
        </authorList>
    </citation>
    <scope>NUCLEOTIDE SEQUENCE [LARGE SCALE GENOMIC DNA]</scope>
    <source>
        <strain evidence="1 2">OP-1</strain>
    </source>
</reference>
<organism evidence="1 2">
    <name type="scientific">Caballeronia zhejiangensis</name>
    <dbReference type="NCBI Taxonomy" id="871203"/>
    <lineage>
        <taxon>Bacteria</taxon>
        <taxon>Pseudomonadati</taxon>
        <taxon>Pseudomonadota</taxon>
        <taxon>Betaproteobacteria</taxon>
        <taxon>Burkholderiales</taxon>
        <taxon>Burkholderiaceae</taxon>
        <taxon>Caballeronia</taxon>
    </lineage>
</organism>
<accession>A0A656QAI9</accession>
<dbReference type="Proteomes" id="UP000027451">
    <property type="component" value="Unassembled WGS sequence"/>
</dbReference>
<evidence type="ECO:0000313" key="2">
    <source>
        <dbReference type="Proteomes" id="UP000027451"/>
    </source>
</evidence>
<dbReference type="EMBL" id="JFHD01000040">
    <property type="protein sequence ID" value="KDR25989.1"/>
    <property type="molecule type" value="Genomic_DNA"/>
</dbReference>
<comment type="caution">
    <text evidence="1">The sequence shown here is derived from an EMBL/GenBank/DDBJ whole genome shotgun (WGS) entry which is preliminary data.</text>
</comment>
<keyword evidence="2" id="KW-1185">Reference proteome</keyword>
<proteinExistence type="predicted"/>
<name>A0A656QAI9_9BURK</name>
<sequence length="73" mass="7957">MSAIANKRRLLEATQALVKRNDAGLPEIHAASNALAQVFSDMLGVDVELRMRVDAKQMKAAIALHEAMEKVKA</sequence>
<evidence type="ECO:0000313" key="1">
    <source>
        <dbReference type="EMBL" id="KDR25989.1"/>
    </source>
</evidence>
<protein>
    <submittedName>
        <fullName evidence="1">Uncharacterized protein</fullName>
    </submittedName>
</protein>
<dbReference type="RefSeq" id="WP_034473783.1">
    <property type="nucleotide sequence ID" value="NZ_JFHD01000040.1"/>
</dbReference>